<evidence type="ECO:0000313" key="10">
    <source>
        <dbReference type="Proteomes" id="UP000800092"/>
    </source>
</evidence>
<evidence type="ECO:0000259" key="8">
    <source>
        <dbReference type="Pfam" id="PF12862"/>
    </source>
</evidence>
<dbReference type="EMBL" id="ML991852">
    <property type="protein sequence ID" value="KAF2229841.1"/>
    <property type="molecule type" value="Genomic_DNA"/>
</dbReference>
<dbReference type="PANTHER" id="PTHR12830:SF9">
    <property type="entry name" value="ANAPHASE-PROMOTING COMPLEX SUBUNIT 5"/>
    <property type="match status" value="1"/>
</dbReference>
<evidence type="ECO:0000256" key="5">
    <source>
        <dbReference type="ARBA" id="ARBA00022786"/>
    </source>
</evidence>
<name>A0A6A6GW83_VIRVR</name>
<dbReference type="GO" id="GO:0070979">
    <property type="term" value="P:protein K11-linked ubiquitination"/>
    <property type="evidence" value="ECO:0007669"/>
    <property type="project" value="TreeGrafter"/>
</dbReference>
<evidence type="ECO:0000256" key="1">
    <source>
        <dbReference type="ARBA" id="ARBA00007450"/>
    </source>
</evidence>
<dbReference type="Pfam" id="PF12862">
    <property type="entry name" value="ANAPC5"/>
    <property type="match status" value="1"/>
</dbReference>
<dbReference type="InterPro" id="IPR037679">
    <property type="entry name" value="Apc5"/>
</dbReference>
<dbReference type="PANTHER" id="PTHR12830">
    <property type="entry name" value="ANAPHASE-PROMOTING COMPLEX SUBUNIT 5"/>
    <property type="match status" value="1"/>
</dbReference>
<proteinExistence type="inferred from homology"/>
<dbReference type="GO" id="GO:0045842">
    <property type="term" value="P:positive regulation of mitotic metaphase/anaphase transition"/>
    <property type="evidence" value="ECO:0007669"/>
    <property type="project" value="TreeGrafter"/>
</dbReference>
<accession>A0A6A6GW83</accession>
<dbReference type="Proteomes" id="UP000800092">
    <property type="component" value="Unassembled WGS sequence"/>
</dbReference>
<dbReference type="OrthoDB" id="2504561at2759"/>
<evidence type="ECO:0000313" key="9">
    <source>
        <dbReference type="EMBL" id="KAF2229841.1"/>
    </source>
</evidence>
<organism evidence="9 10">
    <name type="scientific">Viridothelium virens</name>
    <name type="common">Speckled blister lichen</name>
    <name type="synonym">Trypethelium virens</name>
    <dbReference type="NCBI Taxonomy" id="1048519"/>
    <lineage>
        <taxon>Eukaryota</taxon>
        <taxon>Fungi</taxon>
        <taxon>Dikarya</taxon>
        <taxon>Ascomycota</taxon>
        <taxon>Pezizomycotina</taxon>
        <taxon>Dothideomycetes</taxon>
        <taxon>Dothideomycetes incertae sedis</taxon>
        <taxon>Trypetheliales</taxon>
        <taxon>Trypetheliaceae</taxon>
        <taxon>Viridothelium</taxon>
    </lineage>
</organism>
<gene>
    <name evidence="9" type="ORF">EV356DRAFT_367788</name>
</gene>
<evidence type="ECO:0000256" key="6">
    <source>
        <dbReference type="ARBA" id="ARBA00023306"/>
    </source>
</evidence>
<comment type="similarity">
    <text evidence="1">Belongs to the APC5 family.</text>
</comment>
<feature type="domain" description="Anaphase-promoting complex subunit 5" evidence="8">
    <location>
        <begin position="267"/>
        <end position="356"/>
    </location>
</feature>
<keyword evidence="5" id="KW-0833">Ubl conjugation pathway</keyword>
<evidence type="ECO:0000256" key="7">
    <source>
        <dbReference type="SAM" id="MobiDB-lite"/>
    </source>
</evidence>
<keyword evidence="10" id="KW-1185">Reference proteome</keyword>
<evidence type="ECO:0000256" key="3">
    <source>
        <dbReference type="ARBA" id="ARBA00022618"/>
    </source>
</evidence>
<dbReference type="InterPro" id="IPR026000">
    <property type="entry name" value="Apc5_dom"/>
</dbReference>
<keyword evidence="4" id="KW-0498">Mitosis</keyword>
<protein>
    <recommendedName>
        <fullName evidence="2">Anaphase-promoting complex subunit 5</fullName>
    </recommendedName>
</protein>
<reference evidence="9" key="1">
    <citation type="journal article" date="2020" name="Stud. Mycol.">
        <title>101 Dothideomycetes genomes: a test case for predicting lifestyles and emergence of pathogens.</title>
        <authorList>
            <person name="Haridas S."/>
            <person name="Albert R."/>
            <person name="Binder M."/>
            <person name="Bloem J."/>
            <person name="Labutti K."/>
            <person name="Salamov A."/>
            <person name="Andreopoulos B."/>
            <person name="Baker S."/>
            <person name="Barry K."/>
            <person name="Bills G."/>
            <person name="Bluhm B."/>
            <person name="Cannon C."/>
            <person name="Castanera R."/>
            <person name="Culley D."/>
            <person name="Daum C."/>
            <person name="Ezra D."/>
            <person name="Gonzalez J."/>
            <person name="Henrissat B."/>
            <person name="Kuo A."/>
            <person name="Liang C."/>
            <person name="Lipzen A."/>
            <person name="Lutzoni F."/>
            <person name="Magnuson J."/>
            <person name="Mondo S."/>
            <person name="Nolan M."/>
            <person name="Ohm R."/>
            <person name="Pangilinan J."/>
            <person name="Park H.-J."/>
            <person name="Ramirez L."/>
            <person name="Alfaro M."/>
            <person name="Sun H."/>
            <person name="Tritt A."/>
            <person name="Yoshinaga Y."/>
            <person name="Zwiers L.-H."/>
            <person name="Turgeon B."/>
            <person name="Goodwin S."/>
            <person name="Spatafora J."/>
            <person name="Crous P."/>
            <person name="Grigoriev I."/>
        </authorList>
    </citation>
    <scope>NUCLEOTIDE SEQUENCE</scope>
    <source>
        <strain evidence="9">Tuck. ex Michener</strain>
    </source>
</reference>
<dbReference type="AlphaFoldDB" id="A0A6A6GW83"/>
<dbReference type="GO" id="GO:0005680">
    <property type="term" value="C:anaphase-promoting complex"/>
    <property type="evidence" value="ECO:0007669"/>
    <property type="project" value="InterPro"/>
</dbReference>
<dbReference type="GO" id="GO:0031145">
    <property type="term" value="P:anaphase-promoting complex-dependent catabolic process"/>
    <property type="evidence" value="ECO:0007669"/>
    <property type="project" value="TreeGrafter"/>
</dbReference>
<sequence length="787" mass="89149">MSRYLTPSKVSVLALIWLYSTSWSPRAEYNGFELVSYYDILSFVISLIVPGASPTAPGWAALQLSDFERILRAGRRASWPGQNAWDVFLQKIWQDFTCLDDLHSFFKILPFDVFAPTAEERIQKELDHELNKRPKIRENPISRRNSPVGLFVRRACLEFTRLQFDDTIKLWESFVSYRAPTEAAVRKRHPELMSLNRADPLMLHSSLDGYLSHQTNVQEGASNEDVERLLEYQIEQLQKYGNRVPEEMKRQFQAMVSPGISVPSLSHFVNFFDAWRAGDYTSAFDNLHRYFDYTMSIRDKTYYQYALLHMAVLQADFGCFGEAYAAMQETIATARENQDMSCLNFSLSWLYHLSKAYPGQMKAAGYREVIGSEREGLEFLESKARDDKMWSLLSSTLLSQTKLRLSNGDSISQALEHLYESSHLNLHHELASVTGAQMLMLSSVLSRLGLSEPAKQQAMVLKVCHGRSSPVEENLRATCRLAYMAAQAGKYTRAMDLLDGMTPEVNRVLKFYQYLTTYSGILKLKQQLHHNNIVASSHLLSRLKAASPLDPELNLELALLEVDYLIRQQKLPTAFDLVEDLGVRLKDEGADVYQRIRVLSCKGKVFSRAGKPEMGFSVALRAANASLKARIMPAAWEAVGVLCNILVSLKEFAAAVKLLDGITPQALEGEDSMLCAELFATQADAHMGIAGNAESGTRERSRSLFEANRFLSRAMEWYERVEDLNGQLEMLAKQAIICRLRGDDTATSKKAAEYVHLHDRSIERMKEESGPDSSFTLLMPEKQKTTE</sequence>
<evidence type="ECO:0000256" key="2">
    <source>
        <dbReference type="ARBA" id="ARBA00016066"/>
    </source>
</evidence>
<evidence type="ECO:0000256" key="4">
    <source>
        <dbReference type="ARBA" id="ARBA00022776"/>
    </source>
</evidence>
<dbReference type="GO" id="GO:0051301">
    <property type="term" value="P:cell division"/>
    <property type="evidence" value="ECO:0007669"/>
    <property type="project" value="UniProtKB-KW"/>
</dbReference>
<keyword evidence="6" id="KW-0131">Cell cycle</keyword>
<keyword evidence="3" id="KW-0132">Cell division</keyword>
<feature type="region of interest" description="Disordered" evidence="7">
    <location>
        <begin position="763"/>
        <end position="787"/>
    </location>
</feature>